<dbReference type="InterPro" id="IPR011047">
    <property type="entry name" value="Quinoprotein_ADH-like_sf"/>
</dbReference>
<dbReference type="Gene3D" id="1.20.5.1000">
    <property type="entry name" value="arf6 gtpase in complex with a specific effector, jip4"/>
    <property type="match status" value="1"/>
</dbReference>
<accession>A0A914X2G0</accession>
<organism evidence="8 9">
    <name type="scientific">Plectus sambesii</name>
    <dbReference type="NCBI Taxonomy" id="2011161"/>
    <lineage>
        <taxon>Eukaryota</taxon>
        <taxon>Metazoa</taxon>
        <taxon>Ecdysozoa</taxon>
        <taxon>Nematoda</taxon>
        <taxon>Chromadorea</taxon>
        <taxon>Plectida</taxon>
        <taxon>Plectina</taxon>
        <taxon>Plectoidea</taxon>
        <taxon>Plectidae</taxon>
        <taxon>Plectus</taxon>
    </lineage>
</organism>
<dbReference type="Gene3D" id="2.130.10.10">
    <property type="entry name" value="YVTN repeat-like/Quinoprotein amine dehydrogenase"/>
    <property type="match status" value="1"/>
</dbReference>
<dbReference type="FunFam" id="1.20.5.1000:FF:000001">
    <property type="entry name" value="C-Jun-amino-terminal kinase-interacting protein 3 isoform X2"/>
    <property type="match status" value="1"/>
</dbReference>
<dbReference type="GO" id="GO:0008432">
    <property type="term" value="F:JUN kinase binding"/>
    <property type="evidence" value="ECO:0007669"/>
    <property type="project" value="TreeGrafter"/>
</dbReference>
<evidence type="ECO:0000256" key="6">
    <source>
        <dbReference type="SAM" id="MobiDB-lite"/>
    </source>
</evidence>
<evidence type="ECO:0000259" key="7">
    <source>
        <dbReference type="PROSITE" id="PS51777"/>
    </source>
</evidence>
<dbReference type="Proteomes" id="UP000887566">
    <property type="component" value="Unplaced"/>
</dbReference>
<comment type="subcellular location">
    <subcellularLocation>
        <location evidence="1">Cytoplasm</location>
    </subcellularLocation>
</comment>
<comment type="similarity">
    <text evidence="2">Belongs to the JIP scaffold family.</text>
</comment>
<dbReference type="GO" id="GO:0005078">
    <property type="term" value="F:MAP-kinase scaffold activity"/>
    <property type="evidence" value="ECO:0007669"/>
    <property type="project" value="InterPro"/>
</dbReference>
<dbReference type="InterPro" id="IPR039911">
    <property type="entry name" value="JIP3/JIP4"/>
</dbReference>
<feature type="region of interest" description="Disordered" evidence="6">
    <location>
        <begin position="46"/>
        <end position="71"/>
    </location>
</feature>
<feature type="region of interest" description="Disordered" evidence="6">
    <location>
        <begin position="312"/>
        <end position="344"/>
    </location>
</feature>
<dbReference type="PANTHER" id="PTHR13886">
    <property type="entry name" value="JNK/SAPK-ASSOCIATED PROTEIN"/>
    <property type="match status" value="1"/>
</dbReference>
<sequence>MDYMERTKYLMGSEKFDMMQSMPLPSSEMRTKIGLSTSVEGQMVGKEMSDVNNPQMTQSLPMSAEQNLASQMNEDWQDEFGQSADMVQSPRSSEDRPPKKSPRSPQMSESESNRKDDGDDTLGADLTDSEADEEAFLASLDTVARQDSAGMGREVENLIKENTELLETKNALNIVKNDLIARVDELSSEQEILREEIRSLEMVRAKMGEKIKELETELKATKEKLEDAKRAGEEGEDDVPLAQKKRFTRVEMARVLMERNQYKEKLMELQEAIKWTEMVRAKRHAAEGKPPTKKKGGIWDFFSGLFTGADSPPGSARHARYRNSLPDEAGTDPSARRRTDKKKAIDFLDPEYSSERRAVERREQYKLVKAHVKKDEGGRLQAYGWSIPAQDTKQPGVVPVPIFCRPLMDQEPNLKIWCGAGVTLSGGRTKDGGFIVGESVFYSKPADDPERTPPAEKSVDRLDFELRAQQKEYQEFASNEWDASSLIWVCSSAHGKSQVTVLDANNPNLVLDAFHACTSHLLCVVNVPGVRETDYPSEGGAQSLLRDGGYFTPKSETEVSADLGKVEWVVMKQSDDDPLTYSGPEEKPSPKRNSTSDAGHSEASLNAISQIVAEEKANAPADGGKLEQQSAESAEAKSRGEEKDTAGPVSEQQKQVGAKRDLPDHIKDGLSKYEGIGEVTTALPTMWMGSQNEYIFVHSAVSEWRKCLRRIKMPDSVLSIVHYKGRIFAALANGKLAAFSRDEDGQWSAKGYHAITVGKATSSVRTIAVVAGRIWAGYRNTLVVFNAKDFTIETVFSAHPRKDSQVRQLVWIGDGVWVSIRLDSTLRLYHAHTYQHLQDVDIEPYVSKLLGSSKLGFSFIRTTALLVSCRRLWIGTGTGVIISVPLSENNETKVQTNEQGGSADQVKGPGGLIRVYSDPVTDRVAPGTFIPYCNMTQAQLSFHGHKDAVKFFLAVPGEEDEGDPEVKAAAAAAIRPRDMSHLIVWEVEAKSNV</sequence>
<feature type="compositionally biased region" description="Polar residues" evidence="6">
    <location>
        <begin position="50"/>
        <end position="71"/>
    </location>
</feature>
<dbReference type="InterPro" id="IPR032486">
    <property type="entry name" value="JIP_LZII"/>
</dbReference>
<feature type="region of interest" description="Disordered" evidence="6">
    <location>
        <begin position="617"/>
        <end position="663"/>
    </location>
</feature>
<feature type="region of interest" description="Disordered" evidence="6">
    <location>
        <begin position="575"/>
        <end position="601"/>
    </location>
</feature>
<name>A0A914X2G0_9BILA</name>
<keyword evidence="4 5" id="KW-0175">Coiled coil</keyword>
<feature type="domain" description="RH2" evidence="7">
    <location>
        <begin position="244"/>
        <end position="320"/>
    </location>
</feature>
<protein>
    <submittedName>
        <fullName evidence="9">RH2 domain-containing protein</fullName>
    </submittedName>
</protein>
<keyword evidence="8" id="KW-1185">Reference proteome</keyword>
<dbReference type="PROSITE" id="PS51777">
    <property type="entry name" value="RH2"/>
    <property type="match status" value="1"/>
</dbReference>
<dbReference type="Pfam" id="PF19056">
    <property type="entry name" value="WD40_2"/>
    <property type="match status" value="1"/>
</dbReference>
<feature type="compositionally biased region" description="Polar residues" evidence="6">
    <location>
        <begin position="591"/>
        <end position="601"/>
    </location>
</feature>
<feature type="region of interest" description="Disordered" evidence="6">
    <location>
        <begin position="83"/>
        <end position="125"/>
    </location>
</feature>
<evidence type="ECO:0000256" key="1">
    <source>
        <dbReference type="ARBA" id="ARBA00004496"/>
    </source>
</evidence>
<dbReference type="GO" id="GO:0019894">
    <property type="term" value="F:kinesin binding"/>
    <property type="evidence" value="ECO:0007669"/>
    <property type="project" value="TreeGrafter"/>
</dbReference>
<proteinExistence type="inferred from homology"/>
<evidence type="ECO:0000256" key="4">
    <source>
        <dbReference type="ARBA" id="ARBA00023054"/>
    </source>
</evidence>
<evidence type="ECO:0000313" key="9">
    <source>
        <dbReference type="WBParaSite" id="PSAMB.scaffold605size46008.g7413.t1"/>
    </source>
</evidence>
<dbReference type="PANTHER" id="PTHR13886:SF4">
    <property type="entry name" value="JNK-INTERACTING PROTEIN 3"/>
    <property type="match status" value="1"/>
</dbReference>
<feature type="compositionally biased region" description="Basic and acidic residues" evidence="6">
    <location>
        <begin position="634"/>
        <end position="645"/>
    </location>
</feature>
<dbReference type="SUPFAM" id="SSF50998">
    <property type="entry name" value="Quinoprotein alcohol dehydrogenase-like"/>
    <property type="match status" value="1"/>
</dbReference>
<dbReference type="GO" id="GO:0030159">
    <property type="term" value="F:signaling receptor complex adaptor activity"/>
    <property type="evidence" value="ECO:0007669"/>
    <property type="project" value="TreeGrafter"/>
</dbReference>
<evidence type="ECO:0000256" key="3">
    <source>
        <dbReference type="ARBA" id="ARBA00022490"/>
    </source>
</evidence>
<feature type="coiled-coil region" evidence="5">
    <location>
        <begin position="176"/>
        <end position="272"/>
    </location>
</feature>
<keyword evidence="3" id="KW-0963">Cytoplasm</keyword>
<dbReference type="GO" id="GO:0005737">
    <property type="term" value="C:cytoplasm"/>
    <property type="evidence" value="ECO:0007669"/>
    <property type="project" value="UniProtKB-SubCell"/>
</dbReference>
<dbReference type="InterPro" id="IPR034744">
    <property type="entry name" value="RH2"/>
</dbReference>
<dbReference type="WBParaSite" id="PSAMB.scaffold605size46008.g7413.t1">
    <property type="protein sequence ID" value="PSAMB.scaffold605size46008.g7413.t1"/>
    <property type="gene ID" value="PSAMB.scaffold605size46008.g7413"/>
</dbReference>
<evidence type="ECO:0000256" key="5">
    <source>
        <dbReference type="SAM" id="Coils"/>
    </source>
</evidence>
<feature type="compositionally biased region" description="Basic and acidic residues" evidence="6">
    <location>
        <begin position="334"/>
        <end position="344"/>
    </location>
</feature>
<dbReference type="InterPro" id="IPR015943">
    <property type="entry name" value="WD40/YVTN_repeat-like_dom_sf"/>
</dbReference>
<dbReference type="AlphaFoldDB" id="A0A914X2G0"/>
<reference evidence="9" key="1">
    <citation type="submission" date="2022-11" db="UniProtKB">
        <authorList>
            <consortium name="WormBaseParasite"/>
        </authorList>
    </citation>
    <scope>IDENTIFICATION</scope>
</reference>
<evidence type="ECO:0000313" key="8">
    <source>
        <dbReference type="Proteomes" id="UP000887566"/>
    </source>
</evidence>
<dbReference type="GO" id="GO:0016192">
    <property type="term" value="P:vesicle-mediated transport"/>
    <property type="evidence" value="ECO:0007669"/>
    <property type="project" value="TreeGrafter"/>
</dbReference>
<evidence type="ECO:0000256" key="2">
    <source>
        <dbReference type="ARBA" id="ARBA00009866"/>
    </source>
</evidence>
<dbReference type="Pfam" id="PF16471">
    <property type="entry name" value="JIP_LZII"/>
    <property type="match status" value="1"/>
</dbReference>